<keyword evidence="6" id="KW-1185">Reference proteome</keyword>
<comment type="caution">
    <text evidence="5">The sequence shown here is derived from an EMBL/GenBank/DDBJ whole genome shotgun (WGS) entry which is preliminary data.</text>
</comment>
<dbReference type="InterPro" id="IPR050204">
    <property type="entry name" value="AraC_XylS_family_regulators"/>
</dbReference>
<dbReference type="Proteomes" id="UP000295632">
    <property type="component" value="Unassembled WGS sequence"/>
</dbReference>
<dbReference type="SMART" id="SM00342">
    <property type="entry name" value="HTH_ARAC"/>
    <property type="match status" value="1"/>
</dbReference>
<dbReference type="CDD" id="cd02208">
    <property type="entry name" value="cupin_RmlC-like"/>
    <property type="match status" value="1"/>
</dbReference>
<dbReference type="InterPro" id="IPR014710">
    <property type="entry name" value="RmlC-like_jellyroll"/>
</dbReference>
<proteinExistence type="predicted"/>
<protein>
    <submittedName>
        <fullName evidence="5">AraC-like DNA-binding protein</fullName>
    </submittedName>
</protein>
<name>A0A4R6TW28_9BACI</name>
<feature type="domain" description="HTH araC/xylS-type" evidence="4">
    <location>
        <begin position="193"/>
        <end position="291"/>
    </location>
</feature>
<dbReference type="SUPFAM" id="SSF51182">
    <property type="entry name" value="RmlC-like cupins"/>
    <property type="match status" value="1"/>
</dbReference>
<dbReference type="RefSeq" id="WP_133581730.1">
    <property type="nucleotide sequence ID" value="NZ_SNYJ01000018.1"/>
</dbReference>
<dbReference type="InterPro" id="IPR020449">
    <property type="entry name" value="Tscrpt_reg_AraC-type_HTH"/>
</dbReference>
<evidence type="ECO:0000259" key="4">
    <source>
        <dbReference type="PROSITE" id="PS01124"/>
    </source>
</evidence>
<evidence type="ECO:0000256" key="2">
    <source>
        <dbReference type="ARBA" id="ARBA00023125"/>
    </source>
</evidence>
<accession>A0A4R6TW28</accession>
<keyword evidence="3" id="KW-0804">Transcription</keyword>
<dbReference type="InterPro" id="IPR009057">
    <property type="entry name" value="Homeodomain-like_sf"/>
</dbReference>
<dbReference type="OrthoDB" id="9778008at2"/>
<dbReference type="PANTHER" id="PTHR46796">
    <property type="entry name" value="HTH-TYPE TRANSCRIPTIONAL ACTIVATOR RHAS-RELATED"/>
    <property type="match status" value="1"/>
</dbReference>
<dbReference type="PRINTS" id="PR00032">
    <property type="entry name" value="HTHARAC"/>
</dbReference>
<evidence type="ECO:0000256" key="1">
    <source>
        <dbReference type="ARBA" id="ARBA00023015"/>
    </source>
</evidence>
<keyword evidence="1" id="KW-0805">Transcription regulation</keyword>
<dbReference type="Pfam" id="PF02311">
    <property type="entry name" value="AraC_binding"/>
    <property type="match status" value="1"/>
</dbReference>
<dbReference type="GO" id="GO:0043565">
    <property type="term" value="F:sequence-specific DNA binding"/>
    <property type="evidence" value="ECO:0007669"/>
    <property type="project" value="InterPro"/>
</dbReference>
<evidence type="ECO:0000313" key="5">
    <source>
        <dbReference type="EMBL" id="TDQ36443.1"/>
    </source>
</evidence>
<dbReference type="SUPFAM" id="SSF46689">
    <property type="entry name" value="Homeodomain-like"/>
    <property type="match status" value="2"/>
</dbReference>
<dbReference type="InterPro" id="IPR011051">
    <property type="entry name" value="RmlC_Cupin_sf"/>
</dbReference>
<sequence length="296" mass="33753">MDRYYDRIPIENRQHGNLSFPAALYEWKWTLEERSVGLHWHKEAEFFYVEQGTARFQIGKNTFSLNEGEAAFVHGGEVHAAHEVGASDCTFFAFVFDLSLLQGLPTTIHTQYIAPLIAGERTLPAHITSDLPYGKAVLKTLRKLKAAFVNQADGYDLECTAHLMYVLSQVAKDGGFVQRGHANAEQGKLEQLKAVMLFIEEQFARRIKLSELADIAHMSEAHFCRFFKAIVKQTPMQYVNHVRVQHAANLLRTTERKTLAVAMESGFENLSYFNRKFKEMMGDSPAEYRRGSRTKL</sequence>
<dbReference type="GO" id="GO:0003700">
    <property type="term" value="F:DNA-binding transcription factor activity"/>
    <property type="evidence" value="ECO:0007669"/>
    <property type="project" value="InterPro"/>
</dbReference>
<dbReference type="Pfam" id="PF12833">
    <property type="entry name" value="HTH_18"/>
    <property type="match status" value="1"/>
</dbReference>
<keyword evidence="2 5" id="KW-0238">DNA-binding</keyword>
<dbReference type="Gene3D" id="2.60.120.10">
    <property type="entry name" value="Jelly Rolls"/>
    <property type="match status" value="1"/>
</dbReference>
<gene>
    <name evidence="5" type="ORF">EV213_11874</name>
</gene>
<dbReference type="InterPro" id="IPR003313">
    <property type="entry name" value="AraC-bd"/>
</dbReference>
<dbReference type="InterPro" id="IPR018060">
    <property type="entry name" value="HTH_AraC"/>
</dbReference>
<reference evidence="5 6" key="1">
    <citation type="submission" date="2019-03" db="EMBL/GenBank/DDBJ databases">
        <title>Genomic Encyclopedia of Type Strains, Phase IV (KMG-IV): sequencing the most valuable type-strain genomes for metagenomic binning, comparative biology and taxonomic classification.</title>
        <authorList>
            <person name="Goeker M."/>
        </authorList>
    </citation>
    <scope>NUCLEOTIDE SEQUENCE [LARGE SCALE GENOMIC DNA]</scope>
    <source>
        <strain evidence="5 6">DSM 28697</strain>
    </source>
</reference>
<dbReference type="PANTHER" id="PTHR46796:SF13">
    <property type="entry name" value="HTH-TYPE TRANSCRIPTIONAL ACTIVATOR RHAS"/>
    <property type="match status" value="1"/>
</dbReference>
<dbReference type="PROSITE" id="PS01124">
    <property type="entry name" value="HTH_ARAC_FAMILY_2"/>
    <property type="match status" value="1"/>
</dbReference>
<evidence type="ECO:0000313" key="6">
    <source>
        <dbReference type="Proteomes" id="UP000295632"/>
    </source>
</evidence>
<dbReference type="EMBL" id="SNYJ01000018">
    <property type="protein sequence ID" value="TDQ36443.1"/>
    <property type="molecule type" value="Genomic_DNA"/>
</dbReference>
<dbReference type="Gene3D" id="1.10.10.60">
    <property type="entry name" value="Homeodomain-like"/>
    <property type="match status" value="2"/>
</dbReference>
<dbReference type="AlphaFoldDB" id="A0A4R6TW28"/>
<organism evidence="5 6">
    <name type="scientific">Aureibacillus halotolerans</name>
    <dbReference type="NCBI Taxonomy" id="1508390"/>
    <lineage>
        <taxon>Bacteria</taxon>
        <taxon>Bacillati</taxon>
        <taxon>Bacillota</taxon>
        <taxon>Bacilli</taxon>
        <taxon>Bacillales</taxon>
        <taxon>Bacillaceae</taxon>
        <taxon>Aureibacillus</taxon>
    </lineage>
</organism>
<evidence type="ECO:0000256" key="3">
    <source>
        <dbReference type="ARBA" id="ARBA00023163"/>
    </source>
</evidence>